<feature type="chain" id="PRO_5043433807" description="DUF4124 domain-containing protein" evidence="2">
    <location>
        <begin position="38"/>
        <end position="135"/>
    </location>
</feature>
<gene>
    <name evidence="3" type="ORF">F7R26_033640</name>
</gene>
<proteinExistence type="predicted"/>
<name>A0A643FRQ5_9BURK</name>
<feature type="region of interest" description="Disordered" evidence="1">
    <location>
        <begin position="99"/>
        <end position="121"/>
    </location>
</feature>
<protein>
    <recommendedName>
        <fullName evidence="5">DUF4124 domain-containing protein</fullName>
    </recommendedName>
</protein>
<dbReference type="AlphaFoldDB" id="A0A643FRQ5"/>
<evidence type="ECO:0000256" key="1">
    <source>
        <dbReference type="SAM" id="MobiDB-lite"/>
    </source>
</evidence>
<feature type="signal peptide" evidence="2">
    <location>
        <begin position="1"/>
        <end position="37"/>
    </location>
</feature>
<evidence type="ECO:0000313" key="4">
    <source>
        <dbReference type="Proteomes" id="UP000397656"/>
    </source>
</evidence>
<reference evidence="3 4" key="1">
    <citation type="submission" date="2020-10" db="EMBL/GenBank/DDBJ databases">
        <title>Complete genome sequence of Cupriavidus basilensis CCUG 49340T.</title>
        <authorList>
            <person name="Salva-Serra F."/>
            <person name="Donoso R.A."/>
            <person name="Cho K.H."/>
            <person name="Yoo J.A."/>
            <person name="Lee K."/>
            <person name="Yoon S.-H."/>
            <person name="Perez-Pantoja D."/>
            <person name="Moore E.R.B."/>
        </authorList>
    </citation>
    <scope>NUCLEOTIDE SEQUENCE [LARGE SCALE GENOMIC DNA]</scope>
    <source>
        <strain evidence="4">CCUG 49340</strain>
    </source>
</reference>
<evidence type="ECO:0008006" key="5">
    <source>
        <dbReference type="Google" id="ProtNLM"/>
    </source>
</evidence>
<accession>A0A643FRQ5</accession>
<feature type="compositionally biased region" description="Polar residues" evidence="1">
    <location>
        <begin position="99"/>
        <end position="111"/>
    </location>
</feature>
<feature type="compositionally biased region" description="Basic and acidic residues" evidence="1">
    <location>
        <begin position="112"/>
        <end position="121"/>
    </location>
</feature>
<keyword evidence="2" id="KW-0732">Signal</keyword>
<evidence type="ECO:0000313" key="3">
    <source>
        <dbReference type="EMBL" id="QOT79636.1"/>
    </source>
</evidence>
<dbReference type="EMBL" id="CP062804">
    <property type="protein sequence ID" value="QOT79636.1"/>
    <property type="molecule type" value="Genomic_DNA"/>
</dbReference>
<organism evidence="3 4">
    <name type="scientific">Cupriavidus basilensis</name>
    <dbReference type="NCBI Taxonomy" id="68895"/>
    <lineage>
        <taxon>Bacteria</taxon>
        <taxon>Pseudomonadati</taxon>
        <taxon>Pseudomonadota</taxon>
        <taxon>Betaproteobacteria</taxon>
        <taxon>Burkholderiales</taxon>
        <taxon>Burkholderiaceae</taxon>
        <taxon>Cupriavidus</taxon>
    </lineage>
</organism>
<dbReference type="Proteomes" id="UP000397656">
    <property type="component" value="Chromosome 2"/>
</dbReference>
<evidence type="ECO:0000256" key="2">
    <source>
        <dbReference type="SAM" id="SignalP"/>
    </source>
</evidence>
<sequence length="135" mass="14215">MEGAMRPRCGELNMKRASIIMAAALGLGLPAGQAATAAELEVPAPMVAPPPPRLLLDTATDNVGPAADGTLTPSQRTRCQGLLDKINALPAGAQWTTGKATVTSADGSTHPNIERQAERKKLDEAYRQECAQERK</sequence>